<evidence type="ECO:0000256" key="2">
    <source>
        <dbReference type="ARBA" id="ARBA00022840"/>
    </source>
</evidence>
<dbReference type="EMBL" id="PDOE01000001">
    <property type="protein sequence ID" value="RKL69013.1"/>
    <property type="molecule type" value="Genomic_DNA"/>
</dbReference>
<keyword evidence="4" id="KW-1185">Reference proteome</keyword>
<keyword evidence="2" id="KW-0067">ATP-binding</keyword>
<dbReference type="PIRSF" id="PIRSF003092">
    <property type="entry name" value="MinD"/>
    <property type="match status" value="1"/>
</dbReference>
<dbReference type="InterPro" id="IPR033756">
    <property type="entry name" value="YlxH/NBP35"/>
</dbReference>
<dbReference type="InterPro" id="IPR027417">
    <property type="entry name" value="P-loop_NTPase"/>
</dbReference>
<dbReference type="PANTHER" id="PTHR43384">
    <property type="entry name" value="SEPTUM SITE-DETERMINING PROTEIN MIND HOMOLOG, CHLOROPLASTIC-RELATED"/>
    <property type="match status" value="1"/>
</dbReference>
<dbReference type="GO" id="GO:0016887">
    <property type="term" value="F:ATP hydrolysis activity"/>
    <property type="evidence" value="ECO:0007669"/>
    <property type="project" value="TreeGrafter"/>
</dbReference>
<dbReference type="PANTHER" id="PTHR43384:SF4">
    <property type="entry name" value="CELLULOSE BIOSYNTHESIS PROTEIN BCSQ-RELATED"/>
    <property type="match status" value="1"/>
</dbReference>
<accession>A0A3A9KHH7</accession>
<dbReference type="GO" id="GO:0005829">
    <property type="term" value="C:cytosol"/>
    <property type="evidence" value="ECO:0007669"/>
    <property type="project" value="TreeGrafter"/>
</dbReference>
<dbReference type="OrthoDB" id="9816297at2"/>
<gene>
    <name evidence="3" type="ORF">CR203_02950</name>
</gene>
<keyword evidence="1" id="KW-0547">Nucleotide-binding</keyword>
<name>A0A3A9KHH7_9BACI</name>
<dbReference type="SUPFAM" id="SSF52540">
    <property type="entry name" value="P-loop containing nucleoside triphosphate hydrolases"/>
    <property type="match status" value="1"/>
</dbReference>
<dbReference type="Gene3D" id="3.40.50.300">
    <property type="entry name" value="P-loop containing nucleotide triphosphate hydrolases"/>
    <property type="match status" value="1"/>
</dbReference>
<comment type="caution">
    <text evidence="3">The sequence shown here is derived from an EMBL/GenBank/DDBJ whole genome shotgun (WGS) entry which is preliminary data.</text>
</comment>
<evidence type="ECO:0000313" key="4">
    <source>
        <dbReference type="Proteomes" id="UP000281498"/>
    </source>
</evidence>
<evidence type="ECO:0000256" key="1">
    <source>
        <dbReference type="ARBA" id="ARBA00022741"/>
    </source>
</evidence>
<dbReference type="GO" id="GO:0051782">
    <property type="term" value="P:negative regulation of cell division"/>
    <property type="evidence" value="ECO:0007669"/>
    <property type="project" value="TreeGrafter"/>
</dbReference>
<dbReference type="AlphaFoldDB" id="A0A3A9KHH7"/>
<protein>
    <submittedName>
        <fullName evidence="3">Cobyrinic acid a,c-diamide synthase</fullName>
    </submittedName>
</protein>
<organism evidence="3 4">
    <name type="scientific">Salipaludibacillus neizhouensis</name>
    <dbReference type="NCBI Taxonomy" id="885475"/>
    <lineage>
        <taxon>Bacteria</taxon>
        <taxon>Bacillati</taxon>
        <taxon>Bacillota</taxon>
        <taxon>Bacilli</taxon>
        <taxon>Bacillales</taxon>
        <taxon>Bacillaceae</taxon>
    </lineage>
</organism>
<reference evidence="3 4" key="1">
    <citation type="submission" date="2017-10" db="EMBL/GenBank/DDBJ databases">
        <title>Bacillus sp. nov., a halophilic bacterium isolated from a Keqin Lake.</title>
        <authorList>
            <person name="Wang H."/>
        </authorList>
    </citation>
    <scope>NUCLEOTIDE SEQUENCE [LARGE SCALE GENOMIC DNA]</scope>
    <source>
        <strain evidence="3 4">KCTC 13187</strain>
    </source>
</reference>
<dbReference type="InterPro" id="IPR025501">
    <property type="entry name" value="MinD_FleN"/>
</dbReference>
<dbReference type="Pfam" id="PF10609">
    <property type="entry name" value="ParA"/>
    <property type="match status" value="1"/>
</dbReference>
<dbReference type="RefSeq" id="WP_110936348.1">
    <property type="nucleotide sequence ID" value="NZ_KZ614146.1"/>
</dbReference>
<dbReference type="InterPro" id="IPR033875">
    <property type="entry name" value="FlhG"/>
</dbReference>
<proteinExistence type="predicted"/>
<sequence length="293" mass="32465">MRDQADSLRNQLLVADEGNEKSNTSIQVISVVSGKGGVGKSNFVVNFALGLQKRNKNVLIIDLDIGMANIDILLGQSSKYSIVDMLEQEMSIWSIVEKGPLGLSYVAGGSGLTRLFEMNKEKADFFYRQIESLESSFDYILLDMGAGVTTSSLHFLLSSHEILLVTTPEPTSITDAYAMIKFIHLEDEEIPISMVVNRAFSKKEADRTAENVINVTNRFLNKSITYLTYIPNDDTVLKAVRSQQPFLLLAPNSKCSKAIENTIDVFIGRDKKDSGKLITMGTFLSKLKSFISN</sequence>
<dbReference type="GO" id="GO:0009898">
    <property type="term" value="C:cytoplasmic side of plasma membrane"/>
    <property type="evidence" value="ECO:0007669"/>
    <property type="project" value="TreeGrafter"/>
</dbReference>
<dbReference type="CDD" id="cd02038">
    <property type="entry name" value="FlhG-like"/>
    <property type="match status" value="1"/>
</dbReference>
<dbReference type="Proteomes" id="UP000281498">
    <property type="component" value="Unassembled WGS sequence"/>
</dbReference>
<evidence type="ECO:0000313" key="3">
    <source>
        <dbReference type="EMBL" id="RKL69013.1"/>
    </source>
</evidence>
<dbReference type="InterPro" id="IPR050625">
    <property type="entry name" value="ParA/MinD_ATPase"/>
</dbReference>
<dbReference type="GO" id="GO:0005524">
    <property type="term" value="F:ATP binding"/>
    <property type="evidence" value="ECO:0007669"/>
    <property type="project" value="UniProtKB-KW"/>
</dbReference>